<evidence type="ECO:0000256" key="5">
    <source>
        <dbReference type="ARBA" id="ARBA00022670"/>
    </source>
</evidence>
<dbReference type="RefSeq" id="WP_394331590.1">
    <property type="nucleotide sequence ID" value="NZ_FPBK01000009.1"/>
</dbReference>
<dbReference type="InterPro" id="IPR011815">
    <property type="entry name" value="PBP_1c"/>
</dbReference>
<keyword evidence="7" id="KW-0808">Transferase</keyword>
<dbReference type="InterPro" id="IPR050396">
    <property type="entry name" value="Glycosyltr_51/Transpeptidase"/>
</dbReference>
<evidence type="ECO:0000313" key="16">
    <source>
        <dbReference type="Proteomes" id="UP000199138"/>
    </source>
</evidence>
<dbReference type="Pfam" id="PF00905">
    <property type="entry name" value="Transpeptidase"/>
    <property type="match status" value="1"/>
</dbReference>
<comment type="similarity">
    <text evidence="3">In the N-terminal section; belongs to the glycosyltransferase 51 family.</text>
</comment>
<evidence type="ECO:0000259" key="12">
    <source>
        <dbReference type="Pfam" id="PF00905"/>
    </source>
</evidence>
<dbReference type="SUPFAM" id="SSF53955">
    <property type="entry name" value="Lysozyme-like"/>
    <property type="match status" value="1"/>
</dbReference>
<dbReference type="Pfam" id="PF00912">
    <property type="entry name" value="Transgly"/>
    <property type="match status" value="1"/>
</dbReference>
<keyword evidence="16" id="KW-1185">Reference proteome</keyword>
<proteinExistence type="inferred from homology"/>
<dbReference type="STRING" id="1224947.SAMN05216480_109137"/>
<dbReference type="Proteomes" id="UP000199138">
    <property type="component" value="Unassembled WGS sequence"/>
</dbReference>
<dbReference type="Gene3D" id="3.40.710.10">
    <property type="entry name" value="DD-peptidase/beta-lactamase superfamily"/>
    <property type="match status" value="1"/>
</dbReference>
<dbReference type="InterPro" id="IPR009647">
    <property type="entry name" value="PBP_C"/>
</dbReference>
<dbReference type="EMBL" id="FPBK01000009">
    <property type="protein sequence ID" value="SFU60750.1"/>
    <property type="molecule type" value="Genomic_DNA"/>
</dbReference>
<dbReference type="SUPFAM" id="SSF56601">
    <property type="entry name" value="beta-lactamase/transpeptidase-like"/>
    <property type="match status" value="1"/>
</dbReference>
<evidence type="ECO:0000256" key="7">
    <source>
        <dbReference type="ARBA" id="ARBA00022679"/>
    </source>
</evidence>
<keyword evidence="5" id="KW-0645">Protease</keyword>
<evidence type="ECO:0000256" key="10">
    <source>
        <dbReference type="ARBA" id="ARBA00044770"/>
    </source>
</evidence>
<dbReference type="Gene3D" id="1.10.3810.10">
    <property type="entry name" value="Biosynthetic peptidoglycan transglycosylase-like"/>
    <property type="match status" value="1"/>
</dbReference>
<evidence type="ECO:0000256" key="6">
    <source>
        <dbReference type="ARBA" id="ARBA00022676"/>
    </source>
</evidence>
<dbReference type="GO" id="GO:0008955">
    <property type="term" value="F:peptidoglycan glycosyltransferase activity"/>
    <property type="evidence" value="ECO:0007669"/>
    <property type="project" value="UniProtKB-EC"/>
</dbReference>
<keyword evidence="4" id="KW-0121">Carboxypeptidase</keyword>
<keyword evidence="8" id="KW-0378">Hydrolase</keyword>
<gene>
    <name evidence="15" type="ORF">SAMN05216480_109137</name>
</gene>
<evidence type="ECO:0000259" key="14">
    <source>
        <dbReference type="Pfam" id="PF06832"/>
    </source>
</evidence>
<dbReference type="EC" id="2.4.99.28" evidence="10"/>
<keyword evidence="9" id="KW-0511">Multifunctional enzyme</keyword>
<dbReference type="GO" id="GO:0008658">
    <property type="term" value="F:penicillin binding"/>
    <property type="evidence" value="ECO:0007669"/>
    <property type="project" value="InterPro"/>
</dbReference>
<organism evidence="15 16">
    <name type="scientific">Pustulibacterium marinum</name>
    <dbReference type="NCBI Taxonomy" id="1224947"/>
    <lineage>
        <taxon>Bacteria</taxon>
        <taxon>Pseudomonadati</taxon>
        <taxon>Bacteroidota</taxon>
        <taxon>Flavobacteriia</taxon>
        <taxon>Flavobacteriales</taxon>
        <taxon>Flavobacteriaceae</taxon>
        <taxon>Pustulibacterium</taxon>
    </lineage>
</organism>
<dbReference type="Pfam" id="PF06832">
    <property type="entry name" value="BiPBP_C"/>
    <property type="match status" value="1"/>
</dbReference>
<name>A0A1I7HJ14_9FLAO</name>
<dbReference type="InterPro" id="IPR001460">
    <property type="entry name" value="PCN-bd_Tpept"/>
</dbReference>
<feature type="domain" description="Penicillin-binding protein transpeptidase" evidence="12">
    <location>
        <begin position="305"/>
        <end position="564"/>
    </location>
</feature>
<evidence type="ECO:0000256" key="11">
    <source>
        <dbReference type="ARBA" id="ARBA00049902"/>
    </source>
</evidence>
<dbReference type="GO" id="GO:0030288">
    <property type="term" value="C:outer membrane-bounded periplasmic space"/>
    <property type="evidence" value="ECO:0007669"/>
    <property type="project" value="TreeGrafter"/>
</dbReference>
<dbReference type="PANTHER" id="PTHR32282:SF15">
    <property type="entry name" value="PENICILLIN-BINDING PROTEIN 1C"/>
    <property type="match status" value="1"/>
</dbReference>
<dbReference type="GO" id="GO:0006508">
    <property type="term" value="P:proteolysis"/>
    <property type="evidence" value="ECO:0007669"/>
    <property type="project" value="UniProtKB-KW"/>
</dbReference>
<comment type="catalytic activity">
    <reaction evidence="11">
        <text>[GlcNAc-(1-&gt;4)-Mur2Ac(oyl-L-Ala-gamma-D-Glu-L-Lys-D-Ala-D-Ala)](n)-di-trans,octa-cis-undecaprenyl diphosphate + beta-D-GlcNAc-(1-&gt;4)-Mur2Ac(oyl-L-Ala-gamma-D-Glu-L-Lys-D-Ala-D-Ala)-di-trans,octa-cis-undecaprenyl diphosphate = [GlcNAc-(1-&gt;4)-Mur2Ac(oyl-L-Ala-gamma-D-Glu-L-Lys-D-Ala-D-Ala)](n+1)-di-trans,octa-cis-undecaprenyl diphosphate + di-trans,octa-cis-undecaprenyl diphosphate + H(+)</text>
        <dbReference type="Rhea" id="RHEA:23708"/>
        <dbReference type="Rhea" id="RHEA-COMP:9602"/>
        <dbReference type="Rhea" id="RHEA-COMP:9603"/>
        <dbReference type="ChEBI" id="CHEBI:15378"/>
        <dbReference type="ChEBI" id="CHEBI:58405"/>
        <dbReference type="ChEBI" id="CHEBI:60033"/>
        <dbReference type="ChEBI" id="CHEBI:78435"/>
        <dbReference type="EC" id="2.4.99.28"/>
    </reaction>
</comment>
<dbReference type="InterPro" id="IPR023346">
    <property type="entry name" value="Lysozyme-like_dom_sf"/>
</dbReference>
<protein>
    <recommendedName>
        <fullName evidence="10">peptidoglycan glycosyltransferase</fullName>
        <ecNumber evidence="10">2.4.99.28</ecNumber>
    </recommendedName>
</protein>
<evidence type="ECO:0000256" key="2">
    <source>
        <dbReference type="ARBA" id="ARBA00007090"/>
    </source>
</evidence>
<evidence type="ECO:0000256" key="1">
    <source>
        <dbReference type="ARBA" id="ARBA00004752"/>
    </source>
</evidence>
<feature type="domain" description="Glycosyl transferase family 51" evidence="13">
    <location>
        <begin position="62"/>
        <end position="226"/>
    </location>
</feature>
<evidence type="ECO:0000313" key="15">
    <source>
        <dbReference type="EMBL" id="SFU60750.1"/>
    </source>
</evidence>
<dbReference type="InterPro" id="IPR012338">
    <property type="entry name" value="Beta-lactam/transpept-like"/>
</dbReference>
<comment type="similarity">
    <text evidence="2">In the C-terminal section; belongs to the transpeptidase family.</text>
</comment>
<dbReference type="NCBIfam" id="TIGR02073">
    <property type="entry name" value="PBP_1c"/>
    <property type="match status" value="1"/>
</dbReference>
<evidence type="ECO:0000256" key="4">
    <source>
        <dbReference type="ARBA" id="ARBA00022645"/>
    </source>
</evidence>
<dbReference type="InterPro" id="IPR001264">
    <property type="entry name" value="Glyco_trans_51"/>
</dbReference>
<accession>A0A1I7HJ14</accession>
<feature type="domain" description="Penicillin-binding C-terminal" evidence="14">
    <location>
        <begin position="693"/>
        <end position="779"/>
    </location>
</feature>
<dbReference type="GO" id="GO:0009252">
    <property type="term" value="P:peptidoglycan biosynthetic process"/>
    <property type="evidence" value="ECO:0007669"/>
    <property type="project" value="InterPro"/>
</dbReference>
<dbReference type="PANTHER" id="PTHR32282">
    <property type="entry name" value="BINDING PROTEIN TRANSPEPTIDASE, PUTATIVE-RELATED"/>
    <property type="match status" value="1"/>
</dbReference>
<comment type="pathway">
    <text evidence="1">Cell wall biogenesis; peptidoglycan biosynthesis.</text>
</comment>
<dbReference type="GO" id="GO:0004180">
    <property type="term" value="F:carboxypeptidase activity"/>
    <property type="evidence" value="ECO:0007669"/>
    <property type="project" value="UniProtKB-KW"/>
</dbReference>
<evidence type="ECO:0000256" key="8">
    <source>
        <dbReference type="ARBA" id="ARBA00022801"/>
    </source>
</evidence>
<dbReference type="InterPro" id="IPR036950">
    <property type="entry name" value="PBP_transglycosylase"/>
</dbReference>
<keyword evidence="6" id="KW-0328">Glycosyltransferase</keyword>
<dbReference type="AlphaFoldDB" id="A0A1I7HJ14"/>
<evidence type="ECO:0000259" key="13">
    <source>
        <dbReference type="Pfam" id="PF00912"/>
    </source>
</evidence>
<evidence type="ECO:0000256" key="9">
    <source>
        <dbReference type="ARBA" id="ARBA00023268"/>
    </source>
</evidence>
<evidence type="ECO:0000256" key="3">
    <source>
        <dbReference type="ARBA" id="ARBA00007739"/>
    </source>
</evidence>
<sequence>MSMAPLSTKAFVKRNRIKLIGLTLLLIAYYCCLPQPLFTTPTATVIESSDGTLLGAKIASDGQWRFPKMDTVPEKFKQCIVQFEDAYFYQHPGINPVSMGKALVSNIKAGKTVRGGSTLTQQVIRLSRKGTSRTYLEKLWESTLATRLEFRYSKDEILNFYASYAPFGGNVVGLDMASWRYFGVLPQQLSWAESATLAVLPNAPSIIYPGKNQETLHQKRDQLLLKLKNEGIIDDTTYQLALAEDLPQQAFPIPRTASHLTEYIAKKHKGERLQTTIDQKLQHQVNTLVAQHHRKLKQNHVYNASVLVLDVATRNVLAYVGNAPTDNAHEKDVDMMHAPRSTGSVLKPLLYAAMLDNGELLPQMLIPDVPTEIAGYQPENFDESYSGAVPADEALARSLNIPAVRLLQRHGLEKFRDELDAFHLKNINKPANHYGLTLILGGAESNLWDLCKTYASLAATLNHFNETSSEYYTDEFQEPNVYASQKKDFGSKSTQKTVFNAGSIYSVFEAMKQVNRPDSEVSWEYFDSSREIAWKTGTSFGNKDAWAIGVNKKYVVGVWVGNADGEGRPQITGTSSAAPLLFDVFNVLPKSSWFEMPYDEMMEVRVCAQSGYLASDICPAKTQWVPKAGAHANLCHYHHTIHVDTQHQFRVNSSCETVDQIAHVSWFTLPPLMEFFYKKTHANYKTLPPFRTDCTTSEEKMMEFIYPKDYSTITLAKDFDGKINELVVKVAHRKPATTLLWYLDDSFLKQTTQFHEVSINPPTGQHLITVTDIDGNTIASHIIINK</sequence>
<reference evidence="15 16" key="1">
    <citation type="submission" date="2016-10" db="EMBL/GenBank/DDBJ databases">
        <authorList>
            <person name="de Groot N.N."/>
        </authorList>
    </citation>
    <scope>NUCLEOTIDE SEQUENCE [LARGE SCALE GENOMIC DNA]</scope>
    <source>
        <strain evidence="15 16">CGMCC 1.12333</strain>
    </source>
</reference>